<sequence>MEVARGINISVDRGETFCDVLVQLLGKEEFDFKLLTEDPQNCRDAPTEAIWRALEITNGREIPRGRKIDGSRIASCRVVDSGKFLEDGVQQAFLDAGNLPGCSRTPCLNDNFSNIKAQISSKQRGTILLQKLYREFTLPVIHRYMHAIQANAGIAVRKYFKGTARTRDMPLTATDYFDNGTILKVSIINR</sequence>
<evidence type="ECO:0000313" key="2">
    <source>
        <dbReference type="EMBL" id="KAF5861074.1"/>
    </source>
</evidence>
<keyword evidence="3" id="KW-1185">Reference proteome</keyword>
<dbReference type="InterPro" id="IPR045079">
    <property type="entry name" value="Oxoprolinase-like"/>
</dbReference>
<dbReference type="PANTHER" id="PTHR11365">
    <property type="entry name" value="5-OXOPROLINASE RELATED"/>
    <property type="match status" value="1"/>
</dbReference>
<dbReference type="GO" id="GO:0005829">
    <property type="term" value="C:cytosol"/>
    <property type="evidence" value="ECO:0007669"/>
    <property type="project" value="TreeGrafter"/>
</dbReference>
<dbReference type="PANTHER" id="PTHR11365:SF2">
    <property type="entry name" value="5-OXOPROLINASE"/>
    <property type="match status" value="1"/>
</dbReference>
<protein>
    <recommendedName>
        <fullName evidence="1">Hydantoinase B/oxoprolinase domain-containing protein</fullName>
    </recommendedName>
</protein>
<dbReference type="EMBL" id="SPNV01000110">
    <property type="protein sequence ID" value="KAF5861074.1"/>
    <property type="molecule type" value="Genomic_DNA"/>
</dbReference>
<accession>A0A8H6E6C1</accession>
<dbReference type="InterPro" id="IPR003692">
    <property type="entry name" value="Hydantoinase_B"/>
</dbReference>
<dbReference type="AlphaFoldDB" id="A0A8H6E6C1"/>
<feature type="domain" description="Hydantoinase B/oxoprolinase" evidence="1">
    <location>
        <begin position="69"/>
        <end position="187"/>
    </location>
</feature>
<reference evidence="2 3" key="1">
    <citation type="submission" date="2019-04" db="EMBL/GenBank/DDBJ databases">
        <title>Aspergillus burnettii sp. nov., novel species from soil in southeast Queensland.</title>
        <authorList>
            <person name="Gilchrist C.L.M."/>
            <person name="Pitt J.I."/>
            <person name="Lange L."/>
            <person name="Lacey H.J."/>
            <person name="Vuong D."/>
            <person name="Midgley D.J."/>
            <person name="Greenfield P."/>
            <person name="Bradbury M."/>
            <person name="Lacey E."/>
            <person name="Busk P.K."/>
            <person name="Pilgaard B."/>
            <person name="Chooi Y.H."/>
            <person name="Piggott A.M."/>
        </authorList>
    </citation>
    <scope>NUCLEOTIDE SEQUENCE [LARGE SCALE GENOMIC DNA]</scope>
    <source>
        <strain evidence="2 3">FRR 5400</strain>
    </source>
</reference>
<evidence type="ECO:0000313" key="3">
    <source>
        <dbReference type="Proteomes" id="UP000541154"/>
    </source>
</evidence>
<organism evidence="2 3">
    <name type="scientific">Petromyces alliaceus</name>
    <name type="common">Aspergillus alliaceus</name>
    <dbReference type="NCBI Taxonomy" id="209559"/>
    <lineage>
        <taxon>Eukaryota</taxon>
        <taxon>Fungi</taxon>
        <taxon>Dikarya</taxon>
        <taxon>Ascomycota</taxon>
        <taxon>Pezizomycotina</taxon>
        <taxon>Eurotiomycetes</taxon>
        <taxon>Eurotiomycetidae</taxon>
        <taxon>Eurotiales</taxon>
        <taxon>Aspergillaceae</taxon>
        <taxon>Aspergillus</taxon>
        <taxon>Aspergillus subgen. Circumdati</taxon>
    </lineage>
</organism>
<proteinExistence type="predicted"/>
<dbReference type="GO" id="GO:0017168">
    <property type="term" value="F:5-oxoprolinase (ATP-hydrolyzing) activity"/>
    <property type="evidence" value="ECO:0007669"/>
    <property type="project" value="TreeGrafter"/>
</dbReference>
<gene>
    <name evidence="2" type="ORF">ETB97_000763</name>
</gene>
<evidence type="ECO:0000259" key="1">
    <source>
        <dbReference type="Pfam" id="PF02538"/>
    </source>
</evidence>
<dbReference type="Pfam" id="PF02538">
    <property type="entry name" value="Hydantoinase_B"/>
    <property type="match status" value="1"/>
</dbReference>
<dbReference type="Proteomes" id="UP000541154">
    <property type="component" value="Unassembled WGS sequence"/>
</dbReference>
<comment type="caution">
    <text evidence="2">The sequence shown here is derived from an EMBL/GenBank/DDBJ whole genome shotgun (WGS) entry which is preliminary data.</text>
</comment>
<dbReference type="GO" id="GO:0006749">
    <property type="term" value="P:glutathione metabolic process"/>
    <property type="evidence" value="ECO:0007669"/>
    <property type="project" value="TreeGrafter"/>
</dbReference>
<name>A0A8H6E6C1_PETAA</name>